<protein>
    <submittedName>
        <fullName evidence="2">Uncharacterized protein</fullName>
    </submittedName>
</protein>
<dbReference type="Proteomes" id="UP001390339">
    <property type="component" value="Unassembled WGS sequence"/>
</dbReference>
<evidence type="ECO:0000313" key="2">
    <source>
        <dbReference type="EMBL" id="KAK8868657.1"/>
    </source>
</evidence>
<organism evidence="2 3">
    <name type="scientific">Apiospora arundinis</name>
    <dbReference type="NCBI Taxonomy" id="335852"/>
    <lineage>
        <taxon>Eukaryota</taxon>
        <taxon>Fungi</taxon>
        <taxon>Dikarya</taxon>
        <taxon>Ascomycota</taxon>
        <taxon>Pezizomycotina</taxon>
        <taxon>Sordariomycetes</taxon>
        <taxon>Xylariomycetidae</taxon>
        <taxon>Amphisphaeriales</taxon>
        <taxon>Apiosporaceae</taxon>
        <taxon>Apiospora</taxon>
    </lineage>
</organism>
<name>A0ABR2IV39_9PEZI</name>
<proteinExistence type="predicted"/>
<sequence>MPHSVRSLGAKMCPESATEANGNNEGQPLCSSSATSPMLKQWAQETRLERLPITELFVQQSTKRGN</sequence>
<comment type="caution">
    <text evidence="2">The sequence shown here is derived from an EMBL/GenBank/DDBJ whole genome shotgun (WGS) entry which is preliminary data.</text>
</comment>
<accession>A0ABR2IV39</accession>
<dbReference type="EMBL" id="JAPCWZ010000004">
    <property type="protein sequence ID" value="KAK8868657.1"/>
    <property type="molecule type" value="Genomic_DNA"/>
</dbReference>
<gene>
    <name evidence="2" type="ORF">PGQ11_007235</name>
</gene>
<keyword evidence="3" id="KW-1185">Reference proteome</keyword>
<reference evidence="2 3" key="1">
    <citation type="journal article" date="2024" name="IMA Fungus">
        <title>Apiospora arundinis, a panoply of carbohydrate-active enzymes and secondary metabolites.</title>
        <authorList>
            <person name="Sorensen T."/>
            <person name="Petersen C."/>
            <person name="Muurmann A.T."/>
            <person name="Christiansen J.V."/>
            <person name="Brundto M.L."/>
            <person name="Overgaard C.K."/>
            <person name="Boysen A.T."/>
            <person name="Wollenberg R.D."/>
            <person name="Larsen T.O."/>
            <person name="Sorensen J.L."/>
            <person name="Nielsen K.L."/>
            <person name="Sondergaard T.E."/>
        </authorList>
    </citation>
    <scope>NUCLEOTIDE SEQUENCE [LARGE SCALE GENOMIC DNA]</scope>
    <source>
        <strain evidence="2 3">AAU 773</strain>
    </source>
</reference>
<feature type="region of interest" description="Disordered" evidence="1">
    <location>
        <begin position="1"/>
        <end position="35"/>
    </location>
</feature>
<evidence type="ECO:0000256" key="1">
    <source>
        <dbReference type="SAM" id="MobiDB-lite"/>
    </source>
</evidence>
<evidence type="ECO:0000313" key="3">
    <source>
        <dbReference type="Proteomes" id="UP001390339"/>
    </source>
</evidence>
<feature type="compositionally biased region" description="Polar residues" evidence="1">
    <location>
        <begin position="18"/>
        <end position="35"/>
    </location>
</feature>